<dbReference type="PROSITE" id="PS50135">
    <property type="entry name" value="ZF_ZZ_2"/>
    <property type="match status" value="1"/>
</dbReference>
<evidence type="ECO:0000256" key="13">
    <source>
        <dbReference type="PROSITE-ProRule" id="PRU00228"/>
    </source>
</evidence>
<dbReference type="Pfam" id="PF00173">
    <property type="entry name" value="Cyt-b5"/>
    <property type="match status" value="1"/>
</dbReference>
<evidence type="ECO:0000256" key="10">
    <source>
        <dbReference type="ARBA" id="ARBA00022771"/>
    </source>
</evidence>
<feature type="compositionally biased region" description="Basic and acidic residues" evidence="16">
    <location>
        <begin position="911"/>
        <end position="924"/>
    </location>
</feature>
<accession>A0A2R2MK93</accession>
<dbReference type="SUPFAM" id="SSF49785">
    <property type="entry name" value="Galactose-binding domain-like"/>
    <property type="match status" value="1"/>
</dbReference>
<feature type="compositionally biased region" description="Basic residues" evidence="16">
    <location>
        <begin position="2479"/>
        <end position="2488"/>
    </location>
</feature>
<comment type="pathway">
    <text evidence="3">Protein modification; protein ubiquitination.</text>
</comment>
<feature type="region of interest" description="Disordered" evidence="16">
    <location>
        <begin position="911"/>
        <end position="931"/>
    </location>
</feature>
<dbReference type="PROSITE" id="PS50012">
    <property type="entry name" value="RCC1_3"/>
    <property type="match status" value="15"/>
</dbReference>
<dbReference type="PANTHER" id="PTHR22872">
    <property type="entry name" value="BTK-BINDING PROTEIN-RELATED"/>
    <property type="match status" value="1"/>
</dbReference>
<dbReference type="InterPro" id="IPR043145">
    <property type="entry name" value="Znf_ZZ_sf"/>
</dbReference>
<feature type="repeat" description="RCC1" evidence="14">
    <location>
        <begin position="3284"/>
        <end position="3335"/>
    </location>
</feature>
<dbReference type="PANTHER" id="PTHR22872:SF2">
    <property type="entry name" value="INHIBITOR OF BRUTON TYROSINE KINASE"/>
    <property type="match status" value="1"/>
</dbReference>
<dbReference type="Gene3D" id="2.130.10.30">
    <property type="entry name" value="Regulator of chromosome condensation 1/beta-lactamase-inhibitor protein II"/>
    <property type="match status" value="4"/>
</dbReference>
<evidence type="ECO:0000256" key="16">
    <source>
        <dbReference type="SAM" id="MobiDB-lite"/>
    </source>
</evidence>
<dbReference type="SUPFAM" id="SSF50985">
    <property type="entry name" value="RCC1/BLIP-II"/>
    <property type="match status" value="4"/>
</dbReference>
<evidence type="ECO:0000256" key="3">
    <source>
        <dbReference type="ARBA" id="ARBA00004906"/>
    </source>
</evidence>
<keyword evidence="10 13" id="KW-0863">Zinc-finger</keyword>
<evidence type="ECO:0000256" key="7">
    <source>
        <dbReference type="ARBA" id="ARBA00022679"/>
    </source>
</evidence>
<dbReference type="UniPathway" id="UPA00143"/>
<feature type="compositionally biased region" description="Polar residues" evidence="16">
    <location>
        <begin position="3661"/>
        <end position="3674"/>
    </location>
</feature>
<dbReference type="Gene3D" id="2.60.120.260">
    <property type="entry name" value="Galactose-binding domain-like"/>
    <property type="match status" value="1"/>
</dbReference>
<feature type="repeat" description="RCC1" evidence="14">
    <location>
        <begin position="3071"/>
        <end position="3125"/>
    </location>
</feature>
<feature type="repeat" description="RCC1" evidence="14">
    <location>
        <begin position="3178"/>
        <end position="3229"/>
    </location>
</feature>
<dbReference type="Pfam" id="PF00569">
    <property type="entry name" value="ZZ"/>
    <property type="match status" value="1"/>
</dbReference>
<dbReference type="FunFam" id="2.30.30.30:FF:000015">
    <property type="entry name" value="E3 ubiquitin-protein ligase HERC2"/>
    <property type="match status" value="1"/>
</dbReference>
<dbReference type="EC" id="2.3.2.26" evidence="4"/>
<reference evidence="21" key="1">
    <citation type="submission" date="2025-08" db="UniProtKB">
        <authorList>
            <consortium name="RefSeq"/>
        </authorList>
    </citation>
    <scope>IDENTIFICATION</scope>
    <source>
        <tissue evidence="21">Gonads</tissue>
    </source>
</reference>
<keyword evidence="15" id="KW-0175">Coiled coil</keyword>
<dbReference type="Gene3D" id="3.30.60.90">
    <property type="match status" value="1"/>
</dbReference>
<dbReference type="SMART" id="SM00706">
    <property type="entry name" value="TECPR"/>
    <property type="match status" value="4"/>
</dbReference>
<feature type="repeat" description="RCC1" evidence="14">
    <location>
        <begin position="632"/>
        <end position="683"/>
    </location>
</feature>
<dbReference type="FunCoup" id="A0A2R2MK93">
    <property type="interactions" value="1981"/>
</dbReference>
<feature type="repeat" description="RCC1" evidence="14">
    <location>
        <begin position="3126"/>
        <end position="3177"/>
    </location>
</feature>
<comment type="subcellular location">
    <subcellularLocation>
        <location evidence="2">Cytoplasm</location>
    </subcellularLocation>
</comment>
<feature type="region of interest" description="Disordered" evidence="16">
    <location>
        <begin position="3655"/>
        <end position="3674"/>
    </location>
</feature>
<feature type="region of interest" description="Disordered" evidence="16">
    <location>
        <begin position="2450"/>
        <end position="2491"/>
    </location>
</feature>
<protein>
    <recommendedName>
        <fullName evidence="4">HECT-type E3 ubiquitin transferase</fullName>
        <ecNumber evidence="4">2.3.2.26</ecNumber>
    </recommendedName>
</protein>
<feature type="compositionally biased region" description="Polar residues" evidence="16">
    <location>
        <begin position="1309"/>
        <end position="1324"/>
    </location>
</feature>
<feature type="region of interest" description="Disordered" evidence="16">
    <location>
        <begin position="1298"/>
        <end position="1324"/>
    </location>
</feature>
<feature type="repeat" description="RCC1" evidence="14">
    <location>
        <begin position="4218"/>
        <end position="4269"/>
    </location>
</feature>
<evidence type="ECO:0000256" key="2">
    <source>
        <dbReference type="ARBA" id="ARBA00004496"/>
    </source>
</evidence>
<dbReference type="Gene3D" id="1.10.8.10">
    <property type="entry name" value="DNA helicase RuvA subunit, C-terminal domain"/>
    <property type="match status" value="1"/>
</dbReference>
<feature type="region of interest" description="Disordered" evidence="16">
    <location>
        <begin position="3415"/>
        <end position="3435"/>
    </location>
</feature>
<dbReference type="GeneID" id="106154737"/>
<feature type="repeat" description="RCC1" evidence="14">
    <location>
        <begin position="4006"/>
        <end position="4057"/>
    </location>
</feature>
<feature type="compositionally biased region" description="Low complexity" evidence="16">
    <location>
        <begin position="2545"/>
        <end position="2561"/>
    </location>
</feature>
<feature type="compositionally biased region" description="Polar residues" evidence="16">
    <location>
        <begin position="691"/>
        <end position="706"/>
    </location>
</feature>
<evidence type="ECO:0000256" key="5">
    <source>
        <dbReference type="ARBA" id="ARBA00022490"/>
    </source>
</evidence>
<dbReference type="KEGG" id="lak:106154737"/>
<evidence type="ECO:0000259" key="18">
    <source>
        <dbReference type="PROSITE" id="PS51284"/>
    </source>
</evidence>
<dbReference type="PRINTS" id="PR00633">
    <property type="entry name" value="RCCNDNSATION"/>
</dbReference>
<keyword evidence="7" id="KW-0808">Transferase</keyword>
<organism evidence="20 21">
    <name type="scientific">Lingula anatina</name>
    <name type="common">Brachiopod</name>
    <name type="synonym">Lingula unguis</name>
    <dbReference type="NCBI Taxonomy" id="7574"/>
    <lineage>
        <taxon>Eukaryota</taxon>
        <taxon>Metazoa</taxon>
        <taxon>Spiralia</taxon>
        <taxon>Lophotrochozoa</taxon>
        <taxon>Brachiopoda</taxon>
        <taxon>Linguliformea</taxon>
        <taxon>Lingulata</taxon>
        <taxon>Lingulida</taxon>
        <taxon>Linguloidea</taxon>
        <taxon>Lingulidae</taxon>
        <taxon>Lingula</taxon>
    </lineage>
</organism>
<feature type="repeat" description="RCC1" evidence="14">
    <location>
        <begin position="580"/>
        <end position="631"/>
    </location>
</feature>
<dbReference type="InParanoid" id="A0A2R2MK93"/>
<evidence type="ECO:0000256" key="14">
    <source>
        <dbReference type="PROSITE-ProRule" id="PRU00235"/>
    </source>
</evidence>
<evidence type="ECO:0000259" key="19">
    <source>
        <dbReference type="PROSITE" id="PS51416"/>
    </source>
</evidence>
<dbReference type="Pfam" id="PF11515">
    <property type="entry name" value="Cul7"/>
    <property type="match status" value="1"/>
</dbReference>
<dbReference type="InterPro" id="IPR058923">
    <property type="entry name" value="RCC1-like_dom"/>
</dbReference>
<dbReference type="InterPro" id="IPR037252">
    <property type="entry name" value="Mib_Herc2_sf"/>
</dbReference>
<dbReference type="SMART" id="SM01337">
    <property type="entry name" value="APC10"/>
    <property type="match status" value="1"/>
</dbReference>
<evidence type="ECO:0000313" key="21">
    <source>
        <dbReference type="RefSeq" id="XP_023930623.1"/>
    </source>
</evidence>
<feature type="domain" description="DOC" evidence="18">
    <location>
        <begin position="2822"/>
        <end position="2999"/>
    </location>
</feature>
<dbReference type="PROSITE" id="PS01357">
    <property type="entry name" value="ZF_ZZ_1"/>
    <property type="match status" value="1"/>
</dbReference>
<dbReference type="CDD" id="cd08664">
    <property type="entry name" value="APC10-HERC2"/>
    <property type="match status" value="1"/>
</dbReference>
<evidence type="ECO:0000256" key="8">
    <source>
        <dbReference type="ARBA" id="ARBA00022723"/>
    </source>
</evidence>
<dbReference type="GO" id="GO:0061630">
    <property type="term" value="F:ubiquitin protein ligase activity"/>
    <property type="evidence" value="ECO:0007669"/>
    <property type="project" value="UniProtKB-EC"/>
</dbReference>
<proteinExistence type="predicted"/>
<dbReference type="Pfam" id="PF25390">
    <property type="entry name" value="WD40_RLD"/>
    <property type="match status" value="3"/>
</dbReference>
<dbReference type="Gene3D" id="2.30.30.40">
    <property type="entry name" value="SH3 Domains"/>
    <property type="match status" value="1"/>
</dbReference>
<dbReference type="RefSeq" id="XP_023930623.1">
    <property type="nucleotide sequence ID" value="XM_024074855.1"/>
</dbReference>
<dbReference type="InterPro" id="IPR021097">
    <property type="entry name" value="CPH_domain"/>
</dbReference>
<keyword evidence="12" id="KW-0862">Zinc</keyword>
<dbReference type="FunFam" id="2.130.10.30:FF:000004">
    <property type="entry name" value="E3 ubiquitin-protein ligase HERC2 isoform X2"/>
    <property type="match status" value="1"/>
</dbReference>
<dbReference type="InterPro" id="IPR009091">
    <property type="entry name" value="RCC1/BLIP-II"/>
</dbReference>
<feature type="repeat" description="RCC1" evidence="14">
    <location>
        <begin position="3336"/>
        <end position="3387"/>
    </location>
</feature>
<feature type="repeat" description="RCC1" evidence="14">
    <location>
        <begin position="3019"/>
        <end position="3070"/>
    </location>
</feature>
<dbReference type="InterPro" id="IPR000433">
    <property type="entry name" value="Znf_ZZ"/>
</dbReference>
<keyword evidence="20" id="KW-1185">Reference proteome</keyword>
<feature type="repeat" description="RCC1" evidence="14">
    <location>
        <begin position="684"/>
        <end position="735"/>
    </location>
</feature>
<dbReference type="InterPro" id="IPR051625">
    <property type="entry name" value="Signaling_Regulatory_Domain"/>
</dbReference>
<evidence type="ECO:0000256" key="6">
    <source>
        <dbReference type="ARBA" id="ARBA00022553"/>
    </source>
</evidence>
<dbReference type="InterPro" id="IPR014722">
    <property type="entry name" value="Rib_uL2_dom2"/>
</dbReference>
<keyword evidence="6" id="KW-0597">Phosphoprotein</keyword>
<comment type="catalytic activity">
    <reaction evidence="1">
        <text>S-ubiquitinyl-[E2 ubiquitin-conjugating enzyme]-L-cysteine + [acceptor protein]-L-lysine = [E2 ubiquitin-conjugating enzyme]-L-cysteine + N(6)-ubiquitinyl-[acceptor protein]-L-lysine.</text>
        <dbReference type="EC" id="2.3.2.26"/>
    </reaction>
</comment>
<dbReference type="GO" id="GO:0016567">
    <property type="term" value="P:protein ubiquitination"/>
    <property type="evidence" value="ECO:0007669"/>
    <property type="project" value="UniProtKB-UniPathway"/>
</dbReference>
<feature type="domain" description="ZZ-type" evidence="17">
    <location>
        <begin position="2761"/>
        <end position="2812"/>
    </location>
</feature>
<evidence type="ECO:0000256" key="4">
    <source>
        <dbReference type="ARBA" id="ARBA00012485"/>
    </source>
</evidence>
<feature type="region of interest" description="Disordered" evidence="16">
    <location>
        <begin position="2540"/>
        <end position="2565"/>
    </location>
</feature>
<dbReference type="Gene3D" id="2.30.30.30">
    <property type="match status" value="1"/>
</dbReference>
<dbReference type="SUPFAM" id="SSF63748">
    <property type="entry name" value="Tudor/PWWP/MBT"/>
    <property type="match status" value="1"/>
</dbReference>
<dbReference type="InterPro" id="IPR036400">
    <property type="entry name" value="Cyt_B5-like_heme/steroid_sf"/>
</dbReference>
<feature type="region of interest" description="Disordered" evidence="16">
    <location>
        <begin position="2352"/>
        <end position="2374"/>
    </location>
</feature>
<dbReference type="Pfam" id="PF06701">
    <property type="entry name" value="MIB_HERC2"/>
    <property type="match status" value="1"/>
</dbReference>
<dbReference type="InterPro" id="IPR000408">
    <property type="entry name" value="Reg_chr_condens"/>
</dbReference>
<feature type="compositionally biased region" description="Polar residues" evidence="16">
    <location>
        <begin position="2352"/>
        <end position="2368"/>
    </location>
</feature>
<evidence type="ECO:0000259" key="17">
    <source>
        <dbReference type="PROSITE" id="PS50135"/>
    </source>
</evidence>
<evidence type="ECO:0000256" key="1">
    <source>
        <dbReference type="ARBA" id="ARBA00000885"/>
    </source>
</evidence>
<sequence length="4275" mass="468040">MQRAPRLRPQVRLDTKWLKTDIQAAFSHDGLSQLWNELVKDREIVSDVSDGILNSAGLLAKKGETGRYYCGAKVLSCACCDSHCGPNNGCNCPACQKLDQEEKERKEEEAKMPKPSHSIIDSWTWGQQPDSNQLNACLHSLLHEHHQLVSDAAGTTLSAMRLKQRLVVLERYFTALSRHSPSEGKSPTRKKQTIQTNMDKKKSSQKPVEKATMGLARVGSRAALSFAFAFLRRAWRSGEDADLCSELLQESLDALRALPEATLFDESTVSPVWMEVVERASKFLRSVVAGDLNGAATAKGSGKVPIQDQQIALALLLELAVQRGSLSHLLGAVHLLLNLWNNSKYDHDNRSCGLSSAPLVPLLKRFNEIQSQKSHSAWDHGKMDEVWKSFFSPTECFLRYLSIPEDEDMLLDLRQCAVVIVSHLDRLSGPYNPPQESHKSNSSRVTQEVLGWGWLAWTVGTSKTGPQLVQALSDLGGIQQIVCGERALLALTKTGKVFSLYYTSEAQNVQAVEGFGDKDIVKVVAHPDGKHFMALSSDGDVFAWGNGDGGRLGLGDNKSKLSCYSEGLQLGTPFIFGNDGSVFSWGDGDYGKLGRGGSEGCKSPKLVEKLQGLDIVRVYCGAQCSLALSKAGAVYSWGKGDNYRLGHGTEEHVRHPKQLEAMSGKKVVDIAVGPTHCLALTEDGDVYSWGRNDQSQQGDGHSSTKTDPGVVTHLQGKHIIGVACGPGQSFAWSSSMQWSVGARVPFVVDLCKSTFEQLDRLLDSVCEGMDGRSDWPPPQEKECMAVGALNLLSLQLYAAIYQEEDAENLGLNPGSRLITSLKQRIIALATNSGVIATVQSAAQSALQNGWSLLLPTAEERARTLSTLLPTGGSRDMAVLSPGQRFMTDLLVSSLMADGGLEMALRTAIKKEKEGIEEKTEKDTEKEPDDMDKIGQATNMLKSEEALLEEEAQKCQDIQVDGDSSIPLLQLVQQLLRNASTQMLSRLNELSQDPQVKTEALDLSDNIASINLLLQFQRLLMAKIFPREEFKEKKGSMEIDAELLGAGSLLRKYVHLLVAHVADILPLAASLAGYSSKYFSLVAKVISADVTGVLLPELITSAVLLQTISPAVIKASGCIPLLEALLPILDKFNRLAPGLEKDDKEDMAWPGIMATSVEKQIQHHLEDVPVVRKSDLENHNKDGGLWIVIHGKVYDVQDFKAQAQCGEEILMQYAESAREMMETFFVGQYIDPEHDLIQSTPSNAVSSPLMDTERTLGLLLGLHASSLARGTRLSAQEEESKQWLESEFFAGGLQVLQPQNPFDEEKGESRTPSSCTTTPGHTPTSEQKQLHASLNEKQQLLEHQDSLADASKPFLQALADGGLQEHTVQSFMGYVSRYAKHHHLVMPIEFPNDHPVEEVARRLMAVLLKHHDLGHVALGLVEHGLSESGNKFGLPRSIAEVCKTVFQVKRSLIKIHQDLSRSYKEVCAPVIERCMFLFNELRPAMGNEVHTMEKSKMLKSKPRWVEVTKRMIAEKRKVKLASPPSPPQPQASGSADNSSPVHPEDVTLVIKEEDLKLEVKDMWEVNSSKGQPSSVKCQGVKVHEVKIEEPIGQVMESKDTPRKRRVNELWDLVYYAVSSHRERMWLKQRLTGSIVHPTLMTRIVEFVLYEDPIDIEMLRTSLHHQVERAESRLTGIQNMLTLVHKDFLIPSVKYNILCGWQGSIAAERKCSDSSINCLSNVNLIPPCDRILLEMMFSELNKWVVKTLRSCIIEADMFFKAHSLPASHTQDNSKEDISLGVLPVARFLLATLSLLLTEHQANGISMLINSGLLALTQSLLRLAGPDLETIPQQSCNSLCAVLEESQKQKRTQPVPLSGPELAAMMKVGTRVMRGVDWKWGDQDGPPPSLGRVIGELGEDGWIRVQWDTGSTNSYRMGKEGKYDLKLAEPPQMSTEEDEEEDDDVVADNERRERKHPTALLRCVTTQLLKSVAIMTSVHAEQVQEEAICTLCGLVRNIVEAGCNSGLNTNSTQILIAREQYYSWGSLGFISSLAHSPSLCKALSTHPWIQLLIRILTEDQDPSEPRNLPRQILTLRLLRRVLPAWDSGVDRSKMTEVISRLFSLLGHVLMTCDSDPTLTTQDSYSKASKKIKAPVSLTASYSSTIAEEVVSLLRCLHGHDAWNPHINKFLCDQLGTVAELLTGKQDTTASSVYKSILAVLAVIGGVDDRVRLGGLATYEECGLATVSRIHVRGKVTLQFHDNKEIRTFKLSEIKPIKSSRFLVDQLPLTDSLLQIWTKLVTIMSTTREKDHMTSLQASTGPAEGASTSDMVQLKLLQIQQLKLGLLKAAIALFSKQENLRKILLQPIPVDSVSVQATSDVDGSTDTGGQEDTSPEIESGPKFLMQQLMLAATQPSQVKAVFSRQELEAAALAVCQHLTAQANNPYSSQSQDSLMASSHLSDLGAAAPASVLDSNTKANNEPAPQAPKFTQKPQESQIVARLQKPKRIKRPRPPPVPVVAQLMEMGFLRKRVEMALKALEGACAPGADTPSAETLVGWLLEHHDVQPPSSSSDSDSSVDLCSDSESMSDELEDLDGGYAEAVAIEPPLPATPYKRRSEFANNDEYAIYLSDHIQVGMMVRCCRTYEEVHEGDIGKVMKLDSDGLHDLNIQAEWPRKGGLYWVRYIHVELLGFIPPGQQIPAVTTGSSTAVALPTATQQQNIKVGDRVRVKRSVTTPKYRWGSVTHNSIGVVTAISASGKDVTVDFPQQSHWTGLMAEMELVPSAHPGVTCDGCGQFPIMGPRYKCKTCYDFDFCENCFRSKRSHRHAFNRIADPGGPAIYAGKPSRYRSRFNDSNIIGGGTSDSYIDDWHRCVKYLTVSSRENQAHRLIDGSGGCWQSSGSQGKHWIKLEMQPDLIITKLTMRVEPSDSSYMPSLVVVSAGDTVHSMKEIRTIHVGQMDTTVVLLQDMAEYFRFIELSIKQCRSSGIDCKIHGLSISGRMRAEEDDMAGNFPFLESDEEEEEQTTSQQQTKKVKLSSNKEIQTHVFVWGLNDKDQLGGPKGSKIKMPALNEFNSSLKCIQIAGGSKSLFCVTQDGKVYACGEATHGRLGLGITSGNVSTPRQLVSLSQYVIKKVAVHSGGRHALALTVDGKVFSWGEGDDGKLGHFSRFNSDKPKLIEALRSKRVRDIACGSSHSAAISSNGDLYTWGLGEYGRLGHGDNLTQLRPKQVKGLAGKRVVQVACGSRDAQTLALTDEGHVYSWGDGDFGKLGRGGSEGCSVPRIIERLTGLGVIQIECGAQFSLALTKEGEVWTWGKGDYFRLGHGTDAHVRKPQLVEGLKGKKIVHVAVGALHCLAVQDQGQVYAWGDNDHGQQGNGTTTVNKKPALVHGLEGYKITRVACGSSHSVAWTLTDMSAPSSHEPVMFGTPRDPLGASVVGVEDSSSEESPVSPTPNNAIGKSSVRPSLTKIILSQESSYSKQQALKHILTALQIMYARGAIVGALTKEPDTVSAVPGLDNWKMTTPASISPVSATPVESPRSLSGSGEQELQTIQQMAAIAPIRPEHLPSFHALVAASPTTSILAETVTSTEEVAEPEETDHSTSHTDLDDFTAKLTANDARMLVDLLKLAVAGRAGAHGKEALSGVLKALGKTYPQVQEMLLELCVTELEDVAADRESVRNAAQPVVQESSHPYTDDTSLSGHVKIPGAEALRVEFDRQCSTERRHDPLTIMDASGRTVTIRSGREWSDWSQELRINSEELRWKFTSDGSVNGWGWRFTVYPIMPSAAALERLSDRTVESRPSIDLVTCLLDLKLEASMDKTIVTRLAAALAACAQLSSLGARQRMWALQKLRELMTTNFGPMINVSTLMQAPCSPFSDGLDEPRQSSLSGTALASLVKGLPEALQRQYEYEDPIVRSGKHLMHSSFFKVLVALACDLGLDTLSCCIEMHKWSWFRRYCMAARVAVALQHRTALPQPFCEEVHKKVMEIAPDDEKIRGHEDHAIFKQEQDEQLLLWLNRHPDDWTLSWGGSGQIWGWGHNHRGQLGGVEGAKVKLPSSCEALAQLRPIQVVGGEQTLFAVTADGKVYATGYGAGGRLGIGGSDSVASPTLLESIQHVFITKVTVNSGGKHCLALSAEGEVYSWGEGEDGKLGHGNKSPCDRPRVIESLRGTEVVDIAAGGAHSACITSGGQLYTWGKGRYGRLGHGDSEDQLKPKLVEALRGYFVQDVACGSGDAQTLCITNDGSVWSWGDGDYGKLGRGGSDGCKVPMKIDAMHEVGVIKVECGSQFSVALTSTGAVYTW</sequence>
<name>A0A2R2MK93_LINAN</name>
<dbReference type="InterPro" id="IPR010606">
    <property type="entry name" value="Mib_Herc2"/>
</dbReference>
<keyword evidence="5" id="KW-0963">Cytoplasm</keyword>
<dbReference type="PROSITE" id="PS51284">
    <property type="entry name" value="DOC"/>
    <property type="match status" value="1"/>
</dbReference>
<dbReference type="PROSITE" id="PS00626">
    <property type="entry name" value="RCC1_2"/>
    <property type="match status" value="1"/>
</dbReference>
<dbReference type="InterPro" id="IPR001199">
    <property type="entry name" value="Cyt_B5-like_heme/steroid-bd"/>
</dbReference>
<feature type="region of interest" description="Disordered" evidence="16">
    <location>
        <begin position="178"/>
        <end position="208"/>
    </location>
</feature>
<dbReference type="Gene3D" id="3.10.120.10">
    <property type="entry name" value="Cytochrome b5-like heme/steroid binding domain"/>
    <property type="match status" value="1"/>
</dbReference>
<dbReference type="FunFam" id="2.30.30.40:FF:000074">
    <property type="entry name" value="E3 ubiquitin-protein ligase HERC2 isoform X1"/>
    <property type="match status" value="1"/>
</dbReference>
<feature type="domain" description="MIB/HERC2" evidence="19">
    <location>
        <begin position="1855"/>
        <end position="1928"/>
    </location>
</feature>
<dbReference type="SMART" id="SM01117">
    <property type="entry name" value="Cyt-b5"/>
    <property type="match status" value="1"/>
</dbReference>
<feature type="repeat" description="RCC1" evidence="14">
    <location>
        <begin position="4112"/>
        <end position="4163"/>
    </location>
</feature>
<feature type="repeat" description="RCC1" evidence="14">
    <location>
        <begin position="3232"/>
        <end position="3283"/>
    </location>
</feature>
<evidence type="ECO:0000313" key="20">
    <source>
        <dbReference type="Proteomes" id="UP000085678"/>
    </source>
</evidence>
<dbReference type="SUPFAM" id="SSF57850">
    <property type="entry name" value="RING/U-box"/>
    <property type="match status" value="1"/>
</dbReference>
<feature type="repeat" description="RCC1" evidence="14">
    <location>
        <begin position="4164"/>
        <end position="4217"/>
    </location>
</feature>
<evidence type="ECO:0000256" key="12">
    <source>
        <dbReference type="ARBA" id="ARBA00022833"/>
    </source>
</evidence>
<feature type="repeat" description="RCC1" evidence="14">
    <location>
        <begin position="4058"/>
        <end position="4111"/>
    </location>
</feature>
<dbReference type="InterPro" id="IPR006624">
    <property type="entry name" value="Beta-propeller_rpt_TECPR"/>
</dbReference>
<dbReference type="InterPro" id="IPR037976">
    <property type="entry name" value="HERC2_APC10"/>
</dbReference>
<evidence type="ECO:0000256" key="15">
    <source>
        <dbReference type="SAM" id="Coils"/>
    </source>
</evidence>
<dbReference type="Proteomes" id="UP000085678">
    <property type="component" value="Unplaced"/>
</dbReference>
<feature type="coiled-coil region" evidence="15">
    <location>
        <begin position="933"/>
        <end position="960"/>
    </location>
</feature>
<evidence type="ECO:0000256" key="11">
    <source>
        <dbReference type="ARBA" id="ARBA00022786"/>
    </source>
</evidence>
<dbReference type="Pfam" id="PF03256">
    <property type="entry name" value="ANAPC10"/>
    <property type="match status" value="1"/>
</dbReference>
<gene>
    <name evidence="21" type="primary">LOC106154737</name>
</gene>
<dbReference type="STRING" id="7574.A0A2R2MK93"/>
<feature type="region of interest" description="Disordered" evidence="16">
    <location>
        <begin position="1514"/>
        <end position="1541"/>
    </location>
</feature>
<dbReference type="PROSITE" id="PS51416">
    <property type="entry name" value="MIB_HERC2"/>
    <property type="match status" value="1"/>
</dbReference>
<dbReference type="GO" id="GO:0005737">
    <property type="term" value="C:cytoplasm"/>
    <property type="evidence" value="ECO:0007669"/>
    <property type="project" value="UniProtKB-SubCell"/>
</dbReference>
<dbReference type="SUPFAM" id="SSF55856">
    <property type="entry name" value="Cytochrome b5-like heme/steroid binding domain"/>
    <property type="match status" value="1"/>
</dbReference>
<dbReference type="InterPro" id="IPR004939">
    <property type="entry name" value="APC_su10/DOC_dom"/>
</dbReference>
<dbReference type="SMART" id="SM00291">
    <property type="entry name" value="ZnF_ZZ"/>
    <property type="match status" value="1"/>
</dbReference>
<dbReference type="GO" id="GO:0008270">
    <property type="term" value="F:zinc ion binding"/>
    <property type="evidence" value="ECO:0007669"/>
    <property type="project" value="UniProtKB-KW"/>
</dbReference>
<evidence type="ECO:0000256" key="9">
    <source>
        <dbReference type="ARBA" id="ARBA00022737"/>
    </source>
</evidence>
<keyword evidence="9" id="KW-0677">Repeat</keyword>
<dbReference type="SUPFAM" id="SSF159034">
    <property type="entry name" value="Mib/herc2 domain-like"/>
    <property type="match status" value="1"/>
</dbReference>
<feature type="compositionally biased region" description="Low complexity" evidence="16">
    <location>
        <begin position="3415"/>
        <end position="3428"/>
    </location>
</feature>
<dbReference type="FunFam" id="3.30.60.90:FF:000006">
    <property type="entry name" value="E3 ubiquitin-protein ligase HERC2 isoform X2"/>
    <property type="match status" value="1"/>
</dbReference>
<feature type="region of interest" description="Disordered" evidence="16">
    <location>
        <begin position="3499"/>
        <end position="3518"/>
    </location>
</feature>
<dbReference type="OrthoDB" id="239701at2759"/>
<keyword evidence="11" id="KW-0833">Ubl conjugation pathway</keyword>
<dbReference type="InterPro" id="IPR008979">
    <property type="entry name" value="Galactose-bd-like_sf"/>
</dbReference>
<feature type="region of interest" description="Disordered" evidence="16">
    <location>
        <begin position="689"/>
        <end position="708"/>
    </location>
</feature>
<keyword evidence="8" id="KW-0479">Metal-binding</keyword>